<dbReference type="InterPro" id="IPR025857">
    <property type="entry name" value="MacB_PCD"/>
</dbReference>
<evidence type="ECO:0000256" key="1">
    <source>
        <dbReference type="ARBA" id="ARBA00004651"/>
    </source>
</evidence>
<feature type="transmembrane region" description="Helical" evidence="6">
    <location>
        <begin position="338"/>
        <end position="359"/>
    </location>
</feature>
<dbReference type="InterPro" id="IPR050250">
    <property type="entry name" value="Macrolide_Exporter_MacB"/>
</dbReference>
<evidence type="ECO:0000313" key="9">
    <source>
        <dbReference type="EMBL" id="MPM22005.1"/>
    </source>
</evidence>
<evidence type="ECO:0000256" key="3">
    <source>
        <dbReference type="ARBA" id="ARBA00022692"/>
    </source>
</evidence>
<dbReference type="InterPro" id="IPR003838">
    <property type="entry name" value="ABC3_permease_C"/>
</dbReference>
<feature type="transmembrane region" description="Helical" evidence="6">
    <location>
        <begin position="21"/>
        <end position="43"/>
    </location>
</feature>
<evidence type="ECO:0000259" key="7">
    <source>
        <dbReference type="Pfam" id="PF02687"/>
    </source>
</evidence>
<comment type="subcellular location">
    <subcellularLocation>
        <location evidence="1">Cell membrane</location>
        <topology evidence="1">Multi-pass membrane protein</topology>
    </subcellularLocation>
</comment>
<sequence length="423" mass="46732">MLSQYFKQIIQLWKSNPLFSVISVLATAFTIAFVMILCMVYAFRTADTPPEANRSRTLYSDRGYSYLTKDRSKANSGMSKSVANAIFGNLQDAETVSYIQWKGEGMGFVSTAPSNREKKMVSPVDDHFFKIFSYEFLAGQPFTAGQVATESKVAIVTDRIARQYFGSVENAMGKDITVGMSNNCRIVGVVKAVSSLYNKAYSDVWTVADNASLDWGPQYSEGLRGMCGVVLTAKKGSSMKALRKEIDQNIESLNAGKREYTFEQRMLSHAESSFYNKKTTNPIRIFVVLVLILLIVPAINMLGLLSAQMKKRIPEIAIRKAYGASNSEVTSQLLFENLMLTVIGGIVGLLLAVTAVLLFKNILLADLTTVNANASFHLPSELFFDPVIFVLAFLFCFVINLLSAIVPVWSASRTTIMQAIKGE</sequence>
<gene>
    <name evidence="9" type="ORF">SDC9_68455</name>
</gene>
<feature type="transmembrane region" description="Helical" evidence="6">
    <location>
        <begin position="283"/>
        <end position="305"/>
    </location>
</feature>
<protein>
    <recommendedName>
        <fullName evidence="10">Macrolide export ATP-binding/permease protein MacB</fullName>
    </recommendedName>
</protein>
<dbReference type="GO" id="GO:0005886">
    <property type="term" value="C:plasma membrane"/>
    <property type="evidence" value="ECO:0007669"/>
    <property type="project" value="UniProtKB-SubCell"/>
</dbReference>
<dbReference type="GO" id="GO:0022857">
    <property type="term" value="F:transmembrane transporter activity"/>
    <property type="evidence" value="ECO:0007669"/>
    <property type="project" value="TreeGrafter"/>
</dbReference>
<keyword evidence="2" id="KW-1003">Cell membrane</keyword>
<evidence type="ECO:0000259" key="8">
    <source>
        <dbReference type="Pfam" id="PF12704"/>
    </source>
</evidence>
<organism evidence="9">
    <name type="scientific">bioreactor metagenome</name>
    <dbReference type="NCBI Taxonomy" id="1076179"/>
    <lineage>
        <taxon>unclassified sequences</taxon>
        <taxon>metagenomes</taxon>
        <taxon>ecological metagenomes</taxon>
    </lineage>
</organism>
<accession>A0A644Y0G7</accession>
<evidence type="ECO:0000256" key="4">
    <source>
        <dbReference type="ARBA" id="ARBA00022989"/>
    </source>
</evidence>
<evidence type="ECO:0000256" key="6">
    <source>
        <dbReference type="SAM" id="Phobius"/>
    </source>
</evidence>
<dbReference type="Pfam" id="PF12704">
    <property type="entry name" value="MacB_PCD"/>
    <property type="match status" value="1"/>
</dbReference>
<feature type="domain" description="ABC3 transporter permease C-terminal" evidence="7">
    <location>
        <begin position="288"/>
        <end position="415"/>
    </location>
</feature>
<evidence type="ECO:0008006" key="10">
    <source>
        <dbReference type="Google" id="ProtNLM"/>
    </source>
</evidence>
<dbReference type="EMBL" id="VSSQ01003714">
    <property type="protein sequence ID" value="MPM22005.1"/>
    <property type="molecule type" value="Genomic_DNA"/>
</dbReference>
<dbReference type="Pfam" id="PF02687">
    <property type="entry name" value="FtsX"/>
    <property type="match status" value="1"/>
</dbReference>
<evidence type="ECO:0000256" key="5">
    <source>
        <dbReference type="ARBA" id="ARBA00023136"/>
    </source>
</evidence>
<comment type="caution">
    <text evidence="9">The sequence shown here is derived from an EMBL/GenBank/DDBJ whole genome shotgun (WGS) entry which is preliminary data.</text>
</comment>
<dbReference type="AlphaFoldDB" id="A0A644Y0G7"/>
<keyword evidence="4 6" id="KW-1133">Transmembrane helix</keyword>
<dbReference type="PANTHER" id="PTHR30572:SF18">
    <property type="entry name" value="ABC-TYPE MACROLIDE FAMILY EXPORT SYSTEM PERMEASE COMPONENT 2"/>
    <property type="match status" value="1"/>
</dbReference>
<evidence type="ECO:0000256" key="2">
    <source>
        <dbReference type="ARBA" id="ARBA00022475"/>
    </source>
</evidence>
<proteinExistence type="predicted"/>
<keyword evidence="5 6" id="KW-0472">Membrane</keyword>
<reference evidence="9" key="1">
    <citation type="submission" date="2019-08" db="EMBL/GenBank/DDBJ databases">
        <authorList>
            <person name="Kucharzyk K."/>
            <person name="Murdoch R.W."/>
            <person name="Higgins S."/>
            <person name="Loffler F."/>
        </authorList>
    </citation>
    <scope>NUCLEOTIDE SEQUENCE</scope>
</reference>
<name>A0A644Y0G7_9ZZZZ</name>
<dbReference type="PANTHER" id="PTHR30572">
    <property type="entry name" value="MEMBRANE COMPONENT OF TRANSPORTER-RELATED"/>
    <property type="match status" value="1"/>
</dbReference>
<feature type="transmembrane region" description="Helical" evidence="6">
    <location>
        <begin position="387"/>
        <end position="409"/>
    </location>
</feature>
<feature type="domain" description="MacB-like periplasmic core" evidence="8">
    <location>
        <begin position="20"/>
        <end position="248"/>
    </location>
</feature>
<keyword evidence="3 6" id="KW-0812">Transmembrane</keyword>